<dbReference type="InterPro" id="IPR029063">
    <property type="entry name" value="SAM-dependent_MTases_sf"/>
</dbReference>
<reference evidence="1 2" key="1">
    <citation type="submission" date="2019-08" db="EMBL/GenBank/DDBJ databases">
        <authorList>
            <person name="Dhanesh K."/>
            <person name="Kumar G."/>
            <person name="Sasikala C."/>
            <person name="Venkata Ramana C."/>
        </authorList>
    </citation>
    <scope>NUCLEOTIDE SEQUENCE [LARGE SCALE GENOMIC DNA]</scope>
    <source>
        <strain evidence="1 2">JC645</strain>
    </source>
</reference>
<protein>
    <submittedName>
        <fullName evidence="1">DUF3419 family protein</fullName>
    </submittedName>
</protein>
<keyword evidence="2" id="KW-1185">Reference proteome</keyword>
<dbReference type="Proteomes" id="UP000324479">
    <property type="component" value="Unassembled WGS sequence"/>
</dbReference>
<dbReference type="Gene3D" id="3.40.50.150">
    <property type="entry name" value="Vaccinia Virus protein VP39"/>
    <property type="match status" value="1"/>
</dbReference>
<dbReference type="SUPFAM" id="SSF53335">
    <property type="entry name" value="S-adenosyl-L-methionine-dependent methyltransferases"/>
    <property type="match status" value="1"/>
</dbReference>
<evidence type="ECO:0000313" key="2">
    <source>
        <dbReference type="Proteomes" id="UP000324479"/>
    </source>
</evidence>
<name>A0A5M6D8T8_9BACT</name>
<proteinExistence type="predicted"/>
<evidence type="ECO:0000313" key="1">
    <source>
        <dbReference type="EMBL" id="KAA5543763.1"/>
    </source>
</evidence>
<gene>
    <name evidence="1" type="ORF">FYK55_11315</name>
</gene>
<dbReference type="Pfam" id="PF11899">
    <property type="entry name" value="DUF3419"/>
    <property type="match status" value="1"/>
</dbReference>
<dbReference type="AlphaFoldDB" id="A0A5M6D8T8"/>
<dbReference type="RefSeq" id="WP_150076515.1">
    <property type="nucleotide sequence ID" value="NZ_VWOX01000005.1"/>
</dbReference>
<dbReference type="InterPro" id="IPR021829">
    <property type="entry name" value="DUF3419"/>
</dbReference>
<sequence>MPDATRCKGEAVLWKPNQKTDGGTWVEDTSKLKLAFAQVREDPLVDQSLLEMVLSHRRRRPSGRVLMIASGGETAALLSKFPLEELHLVDLNPAQLDLCKLKLHLLNVATPAGRLALLGHRPMPVRQRAERLKSCFQSLGLAPDALGPFDLMAEWGPDFCGRYEWLFARLRYLLAEHADELELLMSLGDVDRQTAMVAPETPLGTALDRAMRSVMDLETLVKLFGAEATSNRRQPFAEHFLEQTRAALASGPACENPYLHQIFLGRFRVVRWPWLEQPRTRSICPIRYSCGAMNDVLWGQPDSYFDLIHLSNILDWISPSQAEALLLDAARCLMPGGRIVIRQLNSCLDIPSLPTDIRWDRRLSADLHQLDRSFFYRSLHVGTLA</sequence>
<organism evidence="1 2">
    <name type="scientific">Roseiconus nitratireducens</name>
    <dbReference type="NCBI Taxonomy" id="2605748"/>
    <lineage>
        <taxon>Bacteria</taxon>
        <taxon>Pseudomonadati</taxon>
        <taxon>Planctomycetota</taxon>
        <taxon>Planctomycetia</taxon>
        <taxon>Pirellulales</taxon>
        <taxon>Pirellulaceae</taxon>
        <taxon>Roseiconus</taxon>
    </lineage>
</organism>
<accession>A0A5M6D8T8</accession>
<dbReference type="EMBL" id="VWOX01000005">
    <property type="protein sequence ID" value="KAA5543763.1"/>
    <property type="molecule type" value="Genomic_DNA"/>
</dbReference>
<comment type="caution">
    <text evidence="1">The sequence shown here is derived from an EMBL/GenBank/DDBJ whole genome shotgun (WGS) entry which is preliminary data.</text>
</comment>